<comment type="caution">
    <text evidence="1">The sequence shown here is derived from an EMBL/GenBank/DDBJ whole genome shotgun (WGS) entry which is preliminary data.</text>
</comment>
<dbReference type="Pfam" id="PF03702">
    <property type="entry name" value="AnmK"/>
    <property type="match status" value="1"/>
</dbReference>
<dbReference type="SUPFAM" id="SSF53067">
    <property type="entry name" value="Actin-like ATPase domain"/>
    <property type="match status" value="1"/>
</dbReference>
<dbReference type="PANTHER" id="PTHR30605">
    <property type="entry name" value="ANHYDRO-N-ACETYLMURAMIC ACID KINASE"/>
    <property type="match status" value="1"/>
</dbReference>
<proteinExistence type="predicted"/>
<dbReference type="STRING" id="1050202.GCA_000384035_02303"/>
<accession>A0A2T0GTY3</accession>
<dbReference type="GO" id="GO:0016301">
    <property type="term" value="F:kinase activity"/>
    <property type="evidence" value="ECO:0007669"/>
    <property type="project" value="UniProtKB-KW"/>
</dbReference>
<name>A0A2T0GTY3_ACTMO</name>
<dbReference type="Proteomes" id="UP000239352">
    <property type="component" value="Unassembled WGS sequence"/>
</dbReference>
<dbReference type="GO" id="GO:0016773">
    <property type="term" value="F:phosphotransferase activity, alcohol group as acceptor"/>
    <property type="evidence" value="ECO:0007669"/>
    <property type="project" value="InterPro"/>
</dbReference>
<dbReference type="PANTHER" id="PTHR30605:SF0">
    <property type="entry name" value="ANHYDRO-N-ACETYLMURAMIC ACID KINASE"/>
    <property type="match status" value="1"/>
</dbReference>
<dbReference type="Gene3D" id="3.30.420.40">
    <property type="match status" value="2"/>
</dbReference>
<dbReference type="EMBL" id="PVSR01000030">
    <property type="protein sequence ID" value="PRW62557.1"/>
    <property type="molecule type" value="Genomic_DNA"/>
</dbReference>
<protein>
    <submittedName>
        <fullName evidence="1">Anhydro-N-acetylmuramic acid kinase</fullName>
    </submittedName>
</protein>
<dbReference type="RefSeq" id="WP_106114591.1">
    <property type="nucleotide sequence ID" value="NZ_PVSR01000030.1"/>
</dbReference>
<keyword evidence="2" id="KW-1185">Reference proteome</keyword>
<dbReference type="GO" id="GO:0009254">
    <property type="term" value="P:peptidoglycan turnover"/>
    <property type="evidence" value="ECO:0007669"/>
    <property type="project" value="InterPro"/>
</dbReference>
<evidence type="ECO:0000313" key="2">
    <source>
        <dbReference type="Proteomes" id="UP000239352"/>
    </source>
</evidence>
<dbReference type="GO" id="GO:0005524">
    <property type="term" value="F:ATP binding"/>
    <property type="evidence" value="ECO:0007669"/>
    <property type="project" value="InterPro"/>
</dbReference>
<dbReference type="GO" id="GO:0006040">
    <property type="term" value="P:amino sugar metabolic process"/>
    <property type="evidence" value="ECO:0007669"/>
    <property type="project" value="InterPro"/>
</dbReference>
<dbReference type="InterPro" id="IPR043129">
    <property type="entry name" value="ATPase_NBD"/>
</dbReference>
<dbReference type="InParanoid" id="A0A2T0GTY3"/>
<reference evidence="1 2" key="1">
    <citation type="submission" date="2018-03" db="EMBL/GenBank/DDBJ databases">
        <title>Actinopolyspora mortivallis from Sahara, screening for active biomolecules.</title>
        <authorList>
            <person name="Selama O."/>
            <person name="Wellington E.M.H."/>
            <person name="Hacene H."/>
        </authorList>
    </citation>
    <scope>NUCLEOTIDE SEQUENCE [LARGE SCALE GENOMIC DNA]</scope>
    <source>
        <strain evidence="1 2">M5A</strain>
    </source>
</reference>
<gene>
    <name evidence="1" type="ORF">CEP50_14950</name>
</gene>
<evidence type="ECO:0000313" key="1">
    <source>
        <dbReference type="EMBL" id="PRW62557.1"/>
    </source>
</evidence>
<dbReference type="InterPro" id="IPR005338">
    <property type="entry name" value="Anhydro_N_Ac-Mur_kinase"/>
</dbReference>
<keyword evidence="1" id="KW-0808">Transferase</keyword>
<organism evidence="1 2">
    <name type="scientific">Actinopolyspora mortivallis</name>
    <dbReference type="NCBI Taxonomy" id="33906"/>
    <lineage>
        <taxon>Bacteria</taxon>
        <taxon>Bacillati</taxon>
        <taxon>Actinomycetota</taxon>
        <taxon>Actinomycetes</taxon>
        <taxon>Actinopolysporales</taxon>
        <taxon>Actinopolysporaceae</taxon>
        <taxon>Actinopolyspora</taxon>
    </lineage>
</organism>
<sequence length="401" mass="42574">MGKCRVIGLLSGTSMDAWDVAAAELTMRADEIELHPLGHLELPYPEGLREELRNPTPEESWSARWCRLDAETGRELARAARIGLDELAAGRADLVTSLGQTVHHLVEHGRTTGTLQLGQPSWIAESTGLPVVSDPRGRDVAAGGQGAPLAPVFDTLWLRGLLRDRPSAEARSATAAALNIGGMANITVLGEAGTLGYDTGPGNALIDAAVSLGPTGRTSDHGGEIAARGRTRTDLLEELWKDDYYARRPPKSTGREHFDHDYLRRRLAEVPHVDEADLVATVTRLTALTVAEECSACSADFVVASGGGVANPVLYGELRRELGNRGIELSTSDEHGVPRAAKEAYLTTLLGFLTLHGIAGNVPSATGAAGPRVLGSITPGRAPVRLPPPHRTPVRTLRVLG</sequence>
<dbReference type="NCBIfam" id="NF007146">
    <property type="entry name" value="PRK09585.2-6"/>
    <property type="match status" value="1"/>
</dbReference>
<dbReference type="AlphaFoldDB" id="A0A2T0GTY3"/>
<keyword evidence="1" id="KW-0418">Kinase</keyword>